<evidence type="ECO:0000313" key="2">
    <source>
        <dbReference type="Proteomes" id="UP000326837"/>
    </source>
</evidence>
<proteinExistence type="predicted"/>
<organism evidence="1 2">
    <name type="scientific">Lacipirellula parvula</name>
    <dbReference type="NCBI Taxonomy" id="2650471"/>
    <lineage>
        <taxon>Bacteria</taxon>
        <taxon>Pseudomonadati</taxon>
        <taxon>Planctomycetota</taxon>
        <taxon>Planctomycetia</taxon>
        <taxon>Pirellulales</taxon>
        <taxon>Lacipirellulaceae</taxon>
        <taxon>Lacipirellula</taxon>
    </lineage>
</organism>
<sequence>MPERQSTFRYFRWTVIALFLIALATLAYREGFRRGYEPDGLATAPTSNSLMLVTYPVGDLVVPLPHAVLQQKPSDFDPLIDLIVATIEHESWMENGTGEGEIQPFPSNNSLVISQTKRVHEQISDLLEQLRRLGGEVDAKQAISLFQSWAATGSGRFHEFQTFPATAEGRTAADQYFSKSMQNIVDVWGPPTFHGKPEDVGFPNWSAAKEFAWWPRGDGIAYMSISLDDESLPRLILGWRPNDAPAAASQNEESPPK</sequence>
<evidence type="ECO:0000313" key="1">
    <source>
        <dbReference type="EMBL" id="BBO30570.1"/>
    </source>
</evidence>
<protein>
    <submittedName>
        <fullName evidence="1">Uncharacterized protein</fullName>
    </submittedName>
</protein>
<accession>A0A5K7X276</accession>
<dbReference type="EMBL" id="AP021861">
    <property type="protein sequence ID" value="BBO30570.1"/>
    <property type="molecule type" value="Genomic_DNA"/>
</dbReference>
<gene>
    <name evidence="1" type="ORF">PLANPX_0182</name>
</gene>
<name>A0A5K7X276_9BACT</name>
<reference evidence="2" key="1">
    <citation type="submission" date="2019-10" db="EMBL/GenBank/DDBJ databases">
        <title>Lacipirellula parvula gen. nov., sp. nov., representing a lineage of planctomycetes widespread in freshwater anoxic habitats, and description of the family Lacipirellulaceae.</title>
        <authorList>
            <person name="Dedysh S.N."/>
            <person name="Kulichevskaya I.S."/>
            <person name="Beletsky A.V."/>
            <person name="Rakitin A.L."/>
            <person name="Mardanov A.V."/>
            <person name="Ivanova A.A."/>
            <person name="Saltykova V.X."/>
            <person name="Rijpstra W.I.C."/>
            <person name="Sinninghe Damste J.S."/>
            <person name="Ravin N.V."/>
        </authorList>
    </citation>
    <scope>NUCLEOTIDE SEQUENCE [LARGE SCALE GENOMIC DNA]</scope>
    <source>
        <strain evidence="2">PX69</strain>
    </source>
</reference>
<dbReference type="KEGG" id="lpav:PLANPX_0182"/>
<dbReference type="RefSeq" id="WP_152096894.1">
    <property type="nucleotide sequence ID" value="NZ_AP021861.1"/>
</dbReference>
<dbReference type="AlphaFoldDB" id="A0A5K7X276"/>
<keyword evidence="2" id="KW-1185">Reference proteome</keyword>
<dbReference type="Proteomes" id="UP000326837">
    <property type="component" value="Chromosome"/>
</dbReference>